<feature type="compositionally biased region" description="Pro residues" evidence="1">
    <location>
        <begin position="99"/>
        <end position="108"/>
    </location>
</feature>
<dbReference type="Pfam" id="PF09413">
    <property type="entry name" value="DUF2007"/>
    <property type="match status" value="1"/>
</dbReference>
<evidence type="ECO:0000259" key="2">
    <source>
        <dbReference type="Pfam" id="PF09413"/>
    </source>
</evidence>
<feature type="region of interest" description="Disordered" evidence="1">
    <location>
        <begin position="78"/>
        <end position="108"/>
    </location>
</feature>
<dbReference type="EMBL" id="AODQ01000035">
    <property type="protein sequence ID" value="EMR03094.1"/>
    <property type="molecule type" value="Genomic_DNA"/>
</dbReference>
<dbReference type="AlphaFoldDB" id="M7NXE2"/>
<dbReference type="OrthoDB" id="982837at2"/>
<proteinExistence type="predicted"/>
<dbReference type="STRING" id="1279009.ADICEAN_01753"/>
<reference evidence="3 4" key="1">
    <citation type="journal article" date="2013" name="Genome Announc.">
        <title>Draft Genome Sequence of Cesiribacter andamanensis Strain AMV16T, Isolated from a Soil Sample from a Mud Volcano in the Andaman Islands, India.</title>
        <authorList>
            <person name="Shivaji S."/>
            <person name="Ara S."/>
            <person name="Begum Z."/>
            <person name="Srinivas T.N."/>
            <person name="Singh A."/>
            <person name="Kumar Pinnaka A."/>
        </authorList>
    </citation>
    <scope>NUCLEOTIDE SEQUENCE [LARGE SCALE GENOMIC DNA]</scope>
    <source>
        <strain evidence="3 4">AMV16</strain>
    </source>
</reference>
<name>M7NXE2_9BACT</name>
<accession>M7NXE2</accession>
<dbReference type="Proteomes" id="UP000011910">
    <property type="component" value="Unassembled WGS sequence"/>
</dbReference>
<dbReference type="InterPro" id="IPR018551">
    <property type="entry name" value="DUF2007"/>
</dbReference>
<evidence type="ECO:0000313" key="3">
    <source>
        <dbReference type="EMBL" id="EMR03094.1"/>
    </source>
</evidence>
<organism evidence="3 4">
    <name type="scientific">Cesiribacter andamanensis AMV16</name>
    <dbReference type="NCBI Taxonomy" id="1279009"/>
    <lineage>
        <taxon>Bacteria</taxon>
        <taxon>Pseudomonadati</taxon>
        <taxon>Bacteroidota</taxon>
        <taxon>Cytophagia</taxon>
        <taxon>Cytophagales</taxon>
        <taxon>Cesiribacteraceae</taxon>
        <taxon>Cesiribacter</taxon>
    </lineage>
</organism>
<comment type="caution">
    <text evidence="3">The sequence shown here is derived from an EMBL/GenBank/DDBJ whole genome shotgun (WGS) entry which is preliminary data.</text>
</comment>
<keyword evidence="4" id="KW-1185">Reference proteome</keyword>
<gene>
    <name evidence="3" type="ORF">ADICEAN_01753</name>
</gene>
<feature type="domain" description="DUF2007" evidence="2">
    <location>
        <begin position="13"/>
        <end position="72"/>
    </location>
</feature>
<evidence type="ECO:0000256" key="1">
    <source>
        <dbReference type="SAM" id="MobiDB-lite"/>
    </source>
</evidence>
<sequence>MEDKNTISIFQGPAVEADAIHDFLAQNNIGSLVRNHMQENLDAGWVTAAPDFAAEVFVSRQDEPQARDLMRNVYLQGNTDRPAAHIPPQPIGNKETPTPVRPQNPPLE</sequence>
<evidence type="ECO:0000313" key="4">
    <source>
        <dbReference type="Proteomes" id="UP000011910"/>
    </source>
</evidence>
<protein>
    <recommendedName>
        <fullName evidence="2">DUF2007 domain-containing protein</fullName>
    </recommendedName>
</protein>
<dbReference type="RefSeq" id="WP_009195150.1">
    <property type="nucleotide sequence ID" value="NZ_AODQ01000035.1"/>
</dbReference>